<evidence type="ECO:0000313" key="5">
    <source>
        <dbReference type="Proteomes" id="UP000321456"/>
    </source>
</evidence>
<comment type="caution">
    <text evidence="4">The sequence shown here is derived from an EMBL/GenBank/DDBJ whole genome shotgun (WGS) entry which is preliminary data.</text>
</comment>
<dbReference type="PANTHER" id="PTHR12756">
    <property type="entry name" value="CYTOSOLIC CARBOXYPEPTIDASE"/>
    <property type="match status" value="1"/>
</dbReference>
<dbReference type="PANTHER" id="PTHR12756:SF11">
    <property type="entry name" value="CYTOSOLIC CARBOXYPEPTIDASE 1"/>
    <property type="match status" value="1"/>
</dbReference>
<comment type="cofactor">
    <cofactor evidence="1">
        <name>Zn(2+)</name>
        <dbReference type="ChEBI" id="CHEBI:29105"/>
    </cofactor>
</comment>
<evidence type="ECO:0000256" key="2">
    <source>
        <dbReference type="PROSITE-ProRule" id="PRU01379"/>
    </source>
</evidence>
<dbReference type="CDD" id="cd06237">
    <property type="entry name" value="M14_Nna1-like"/>
    <property type="match status" value="1"/>
</dbReference>
<dbReference type="InterPro" id="IPR050821">
    <property type="entry name" value="Cytosolic_carboxypeptidase"/>
</dbReference>
<comment type="similarity">
    <text evidence="2">Belongs to the peptidase M14 family.</text>
</comment>
<dbReference type="PROSITE" id="PS51257">
    <property type="entry name" value="PROKAR_LIPOPROTEIN"/>
    <property type="match status" value="1"/>
</dbReference>
<dbReference type="Gene3D" id="3.40.630.10">
    <property type="entry name" value="Zn peptidases"/>
    <property type="match status" value="1"/>
</dbReference>
<accession>A0A5C8V3Y9</accession>
<proteinExistence type="inferred from homology"/>
<dbReference type="SUPFAM" id="SSF53187">
    <property type="entry name" value="Zn-dependent exopeptidases"/>
    <property type="match status" value="1"/>
</dbReference>
<dbReference type="RefSeq" id="WP_147744877.1">
    <property type="nucleotide sequence ID" value="NZ_VRUR01000002.1"/>
</dbReference>
<reference evidence="4 5" key="1">
    <citation type="submission" date="2019-08" db="EMBL/GenBank/DDBJ databases">
        <title>Professor.</title>
        <authorList>
            <person name="Park J.S."/>
        </authorList>
    </citation>
    <scope>NUCLEOTIDE SEQUENCE [LARGE SCALE GENOMIC DNA]</scope>
    <source>
        <strain evidence="4 5">176CP5-101</strain>
    </source>
</reference>
<dbReference type="InterPro" id="IPR000834">
    <property type="entry name" value="Peptidase_M14"/>
</dbReference>
<gene>
    <name evidence="4" type="ORF">FVB32_16240</name>
</gene>
<dbReference type="SMART" id="SM00631">
    <property type="entry name" value="Zn_pept"/>
    <property type="match status" value="1"/>
</dbReference>
<evidence type="ECO:0000259" key="3">
    <source>
        <dbReference type="PROSITE" id="PS52035"/>
    </source>
</evidence>
<dbReference type="Pfam" id="PF00246">
    <property type="entry name" value="Peptidase_M14"/>
    <property type="match status" value="1"/>
</dbReference>
<dbReference type="GO" id="GO:0006508">
    <property type="term" value="P:proteolysis"/>
    <property type="evidence" value="ECO:0007669"/>
    <property type="project" value="InterPro"/>
</dbReference>
<keyword evidence="5" id="KW-1185">Reference proteome</keyword>
<sequence>MRFYYSIIAIVLIVLAFSCNSSRIIKFPKKVDTKDKPIVFQDKGVEFVSDIGIYISNDFASARLNKVSVKNDSTLLLKIHPENEPINNSAYFAFKTWGDYSKAIYFHFEYPKGYEHRYIPKYQIGDEAWQEADSLMFSMKDSIAILKFNVSKDTALIAAQELRTTKEVKDWYTALSQKNNAVTKLKIIGKTHLGRDIPMMDIYSGSKSKKDIIVLLTRQHPPEVTGYLAFQSFLETVLESGTLTDTFLEKYRVLAFPLMNPDGVDLGHWRHNAGGVDLNRDWSKYRQPEVYAVTNQIEQIVKEEGVKVLLGLDFHSTWHDVFYTNVERENTNLPSFVSDWFTQLEANIPNYKVNEKSANSTRPVSKGWFLKRFNAVGITYEIGDETPRDFITLKGKISAHEMMRLLTNNN</sequence>
<evidence type="ECO:0000256" key="1">
    <source>
        <dbReference type="ARBA" id="ARBA00001947"/>
    </source>
</evidence>
<dbReference type="Proteomes" id="UP000321456">
    <property type="component" value="Unassembled WGS sequence"/>
</dbReference>
<dbReference type="EMBL" id="VRUR01000002">
    <property type="protein sequence ID" value="TXN36106.1"/>
    <property type="molecule type" value="Genomic_DNA"/>
</dbReference>
<name>A0A5C8V3Y9_9FLAO</name>
<feature type="domain" description="Peptidase M14" evidence="3">
    <location>
        <begin position="161"/>
        <end position="406"/>
    </location>
</feature>
<organism evidence="4 5">
    <name type="scientific">Flagellimonas hymeniacidonis</name>
    <dbReference type="NCBI Taxonomy" id="2603628"/>
    <lineage>
        <taxon>Bacteria</taxon>
        <taxon>Pseudomonadati</taxon>
        <taxon>Bacteroidota</taxon>
        <taxon>Flavobacteriia</taxon>
        <taxon>Flavobacteriales</taxon>
        <taxon>Flavobacteriaceae</taxon>
        <taxon>Flagellimonas</taxon>
    </lineage>
</organism>
<dbReference type="GO" id="GO:0004181">
    <property type="term" value="F:metallocarboxypeptidase activity"/>
    <property type="evidence" value="ECO:0007669"/>
    <property type="project" value="InterPro"/>
</dbReference>
<dbReference type="GO" id="GO:0008270">
    <property type="term" value="F:zinc ion binding"/>
    <property type="evidence" value="ECO:0007669"/>
    <property type="project" value="InterPro"/>
</dbReference>
<evidence type="ECO:0000313" key="4">
    <source>
        <dbReference type="EMBL" id="TXN36106.1"/>
    </source>
</evidence>
<dbReference type="AlphaFoldDB" id="A0A5C8V3Y9"/>
<dbReference type="PROSITE" id="PS52035">
    <property type="entry name" value="PEPTIDASE_M14"/>
    <property type="match status" value="1"/>
</dbReference>
<protein>
    <recommendedName>
        <fullName evidence="3">Peptidase M14 domain-containing protein</fullName>
    </recommendedName>
</protein>
<feature type="active site" description="Proton donor/acceptor" evidence="2">
    <location>
        <position position="381"/>
    </location>
</feature>